<geneLocation type="plasmid" evidence="2">
    <name>SAP2</name>
</geneLocation>
<organism evidence="2">
    <name type="scientific">Streptomyces avermitilis (strain ATCC 31267 / DSM 46492 / JCM 5070 / NBRC 14893 / NCIMB 12804 / NRRL 8165 / MA-4680)</name>
    <dbReference type="NCBI Taxonomy" id="227882"/>
    <lineage>
        <taxon>Bacteria</taxon>
        <taxon>Bacillati</taxon>
        <taxon>Actinomycetota</taxon>
        <taxon>Actinomycetes</taxon>
        <taxon>Kitasatosporales</taxon>
        <taxon>Streptomycetaceae</taxon>
        <taxon>Streptomyces</taxon>
    </lineage>
</organism>
<gene>
    <name evidence="2" type="ORF">SAVERM_2p023</name>
</gene>
<evidence type="ECO:0000256" key="1">
    <source>
        <dbReference type="SAM" id="MobiDB-lite"/>
    </source>
</evidence>
<sequence>MGDVGVIGVVAAPGELPKTGDGAGHLLVGAQDGVVEGQGKFEDGPGDGDTGEPDLGAQPLGALSCT</sequence>
<dbReference type="EMBL" id="AP017380">
    <property type="protein sequence ID" value="BAU77467.1"/>
    <property type="molecule type" value="Genomic_DNA"/>
</dbReference>
<name>A0A143SZ77_STRAW</name>
<protein>
    <submittedName>
        <fullName evidence="2">Uncharacterized protein</fullName>
    </submittedName>
</protein>
<feature type="region of interest" description="Disordered" evidence="1">
    <location>
        <begin position="36"/>
        <end position="66"/>
    </location>
</feature>
<dbReference type="AlphaFoldDB" id="A0A143SZ77"/>
<proteinExistence type="predicted"/>
<reference evidence="2" key="1">
    <citation type="submission" date="2016-03" db="EMBL/GenBank/DDBJ databases">
        <title>Complete sequence of the second linear plasmid SAP2 of Streptomyces avermitilis.</title>
        <authorList>
            <person name="Ikeda H."/>
        </authorList>
    </citation>
    <scope>NUCLEOTIDE SEQUENCE</scope>
    <source>
        <strain evidence="2">MA-4680</strain>
        <plasmid evidence="2">SAP2</plasmid>
    </source>
</reference>
<accession>A0A143SZ77</accession>
<evidence type="ECO:0000313" key="2">
    <source>
        <dbReference type="EMBL" id="BAU77467.1"/>
    </source>
</evidence>
<keyword evidence="2" id="KW-0614">Plasmid</keyword>